<name>A0ABQ4T176_9HYPH</name>
<accession>A0ABQ4T176</accession>
<organism evidence="1 2">
    <name type="scientific">Methylobacterium jeotgali</name>
    <dbReference type="NCBI Taxonomy" id="381630"/>
    <lineage>
        <taxon>Bacteria</taxon>
        <taxon>Pseudomonadati</taxon>
        <taxon>Pseudomonadota</taxon>
        <taxon>Alphaproteobacteria</taxon>
        <taxon>Hyphomicrobiales</taxon>
        <taxon>Methylobacteriaceae</taxon>
        <taxon>Methylobacterium</taxon>
    </lineage>
</organism>
<reference evidence="1" key="1">
    <citation type="journal article" date="2021" name="Front. Microbiol.">
        <title>Comprehensive Comparative Genomics and Phenotyping of Methylobacterium Species.</title>
        <authorList>
            <person name="Alessa O."/>
            <person name="Ogura Y."/>
            <person name="Fujitani Y."/>
            <person name="Takami H."/>
            <person name="Hayashi T."/>
            <person name="Sahin N."/>
            <person name="Tani A."/>
        </authorList>
    </citation>
    <scope>NUCLEOTIDE SEQUENCE</scope>
    <source>
        <strain evidence="1">LMG 23639</strain>
    </source>
</reference>
<reference evidence="1" key="2">
    <citation type="submission" date="2021-08" db="EMBL/GenBank/DDBJ databases">
        <authorList>
            <person name="Tani A."/>
            <person name="Ola A."/>
            <person name="Ogura Y."/>
            <person name="Katsura K."/>
            <person name="Hayashi T."/>
        </authorList>
    </citation>
    <scope>NUCLEOTIDE SEQUENCE</scope>
    <source>
        <strain evidence="1">LMG 23639</strain>
    </source>
</reference>
<gene>
    <name evidence="1" type="ORF">AOPFMNJM_3317</name>
</gene>
<sequence>MAVSDIFDFPYHTPNDEYPGSSSLKLGRGYRFAAKPPGPDEVLVHLNFPSMFVWQLNAGDGPNKTVFPQLNIYALETFYKKVRMYEPFTYPHATKGNVIVRFTKPLIMPKTIKTSPGEIGGMTVAGTSYRLHQVEPFDLELMYLDA</sequence>
<keyword evidence="2" id="KW-1185">Reference proteome</keyword>
<protein>
    <submittedName>
        <fullName evidence="1">Uncharacterized protein</fullName>
    </submittedName>
</protein>
<dbReference type="EMBL" id="BPQR01000058">
    <property type="protein sequence ID" value="GJE07985.1"/>
    <property type="molecule type" value="Genomic_DNA"/>
</dbReference>
<dbReference type="RefSeq" id="WP_238277415.1">
    <property type="nucleotide sequence ID" value="NZ_BPQR01000058.1"/>
</dbReference>
<evidence type="ECO:0000313" key="2">
    <source>
        <dbReference type="Proteomes" id="UP001055102"/>
    </source>
</evidence>
<proteinExistence type="predicted"/>
<dbReference type="Proteomes" id="UP001055102">
    <property type="component" value="Unassembled WGS sequence"/>
</dbReference>
<evidence type="ECO:0000313" key="1">
    <source>
        <dbReference type="EMBL" id="GJE07985.1"/>
    </source>
</evidence>
<comment type="caution">
    <text evidence="1">The sequence shown here is derived from an EMBL/GenBank/DDBJ whole genome shotgun (WGS) entry which is preliminary data.</text>
</comment>